<reference evidence="11 12" key="1">
    <citation type="journal article" date="2019" name="Sci. Rep.">
        <title>Comparative genomics of chytrid fungi reveal insights into the obligate biotrophic and pathogenic lifestyle of Synchytrium endobioticum.</title>
        <authorList>
            <person name="van de Vossenberg B.T.L.H."/>
            <person name="Warris S."/>
            <person name="Nguyen H.D.T."/>
            <person name="van Gent-Pelzer M.P.E."/>
            <person name="Joly D.L."/>
            <person name="van de Geest H.C."/>
            <person name="Bonants P.J.M."/>
            <person name="Smith D.S."/>
            <person name="Levesque C.A."/>
            <person name="van der Lee T.A.J."/>
        </authorList>
    </citation>
    <scope>NUCLEOTIDE SEQUENCE [LARGE SCALE GENOMIC DNA]</scope>
    <source>
        <strain evidence="11 12">LEV6574</strain>
    </source>
</reference>
<sequence length="427" mass="45837">MVYIHSSSTSSSSTGSRAPSKLFSAFQPPPHMHQHQQQKSTRKPHDNSPFSIRSDQRSGSLDPLLVSGPFHTDDDEHEHSGDDADSYPLTTHPTGSSYGRPYHDNMQATSPLKIDTHPSTPPADASVAARPYLPTATTSLLEASVALLTTPVLASDQDLILAASGLKRRRKSFIPPETEFLFSLMHCNTLEDAQDMARSRYEYLRLNDDAARLHRYAHDVPTPSTVMIEIMSCRLPPPPSDTIISQQPKNTVLEGLVISKYSNVLESHILLTSFMPILSSISGNIGLQSSTSTLRALATGHASNAQLADVLKVVIKELASAFCVAILAGIALATLGGVWSNMWRFAAVTGTSIFIGCCVAGINGSLAPLVFKWFKIDPAVTAGPFETAIQDLIGIAIYLSLASHFLGDAAPTTGAAPHGNGTFVLIR</sequence>
<keyword evidence="6 9" id="KW-1133">Transmembrane helix</keyword>
<evidence type="ECO:0000256" key="9">
    <source>
        <dbReference type="SAM" id="Phobius"/>
    </source>
</evidence>
<gene>
    <name evidence="11" type="ORF">SeLEV6574_g01577</name>
</gene>
<comment type="caution">
    <text evidence="11">The sequence shown here is derived from an EMBL/GenBank/DDBJ whole genome shotgun (WGS) entry which is preliminary data.</text>
</comment>
<dbReference type="PANTHER" id="PTHR41394">
    <property type="entry name" value="MAGNESIUM TRANSPORTER MGTE"/>
    <property type="match status" value="1"/>
</dbReference>
<evidence type="ECO:0000259" key="10">
    <source>
        <dbReference type="Pfam" id="PF01769"/>
    </source>
</evidence>
<dbReference type="OrthoDB" id="48232at2759"/>
<dbReference type="Proteomes" id="UP000320475">
    <property type="component" value="Unassembled WGS sequence"/>
</dbReference>
<keyword evidence="4 9" id="KW-0812">Transmembrane</keyword>
<dbReference type="InterPro" id="IPR036739">
    <property type="entry name" value="SLC41_membr_dom_sf"/>
</dbReference>
<evidence type="ECO:0000313" key="12">
    <source>
        <dbReference type="Proteomes" id="UP000320475"/>
    </source>
</evidence>
<feature type="transmembrane region" description="Helical" evidence="9">
    <location>
        <begin position="345"/>
        <end position="366"/>
    </location>
</feature>
<dbReference type="EMBL" id="QEAM01000037">
    <property type="protein sequence ID" value="TPX49257.1"/>
    <property type="molecule type" value="Genomic_DNA"/>
</dbReference>
<feature type="region of interest" description="Disordered" evidence="8">
    <location>
        <begin position="1"/>
        <end position="127"/>
    </location>
</feature>
<dbReference type="PANTHER" id="PTHR41394:SF5">
    <property type="entry name" value="SLC41A_MGTE INTEGRAL MEMBRANE DOMAIN-CONTAINING PROTEIN"/>
    <property type="match status" value="1"/>
</dbReference>
<evidence type="ECO:0000256" key="3">
    <source>
        <dbReference type="ARBA" id="ARBA00022448"/>
    </source>
</evidence>
<dbReference type="InterPro" id="IPR006667">
    <property type="entry name" value="SLC41_membr_dom"/>
</dbReference>
<keyword evidence="7 9" id="KW-0472">Membrane</keyword>
<feature type="compositionally biased region" description="Basic residues" evidence="8">
    <location>
        <begin position="32"/>
        <end position="42"/>
    </location>
</feature>
<evidence type="ECO:0000256" key="2">
    <source>
        <dbReference type="ARBA" id="ARBA00009749"/>
    </source>
</evidence>
<evidence type="ECO:0000256" key="4">
    <source>
        <dbReference type="ARBA" id="ARBA00022692"/>
    </source>
</evidence>
<evidence type="ECO:0000256" key="6">
    <source>
        <dbReference type="ARBA" id="ARBA00022989"/>
    </source>
</evidence>
<keyword evidence="5" id="KW-0460">Magnesium</keyword>
<comment type="subcellular location">
    <subcellularLocation>
        <location evidence="1">Membrane</location>
        <topology evidence="1">Multi-pass membrane protein</topology>
    </subcellularLocation>
</comment>
<dbReference type="GO" id="GO:0016020">
    <property type="term" value="C:membrane"/>
    <property type="evidence" value="ECO:0007669"/>
    <property type="project" value="UniProtKB-SubCell"/>
</dbReference>
<feature type="compositionally biased region" description="Low complexity" evidence="8">
    <location>
        <begin position="1"/>
        <end position="16"/>
    </location>
</feature>
<feature type="compositionally biased region" description="Polar residues" evidence="8">
    <location>
        <begin position="88"/>
        <end position="97"/>
    </location>
</feature>
<dbReference type="GO" id="GO:0008324">
    <property type="term" value="F:monoatomic cation transmembrane transporter activity"/>
    <property type="evidence" value="ECO:0007669"/>
    <property type="project" value="InterPro"/>
</dbReference>
<dbReference type="Gene3D" id="1.10.357.20">
    <property type="entry name" value="SLC41 divalent cation transporters, integral membrane domain"/>
    <property type="match status" value="1"/>
</dbReference>
<protein>
    <recommendedName>
        <fullName evidence="10">SLC41A/MgtE integral membrane domain-containing protein</fullName>
    </recommendedName>
</protein>
<feature type="compositionally biased region" description="Polar residues" evidence="8">
    <location>
        <begin position="48"/>
        <end position="59"/>
    </location>
</feature>
<evidence type="ECO:0000313" key="11">
    <source>
        <dbReference type="EMBL" id="TPX49257.1"/>
    </source>
</evidence>
<organism evidence="11 12">
    <name type="scientific">Synchytrium endobioticum</name>
    <dbReference type="NCBI Taxonomy" id="286115"/>
    <lineage>
        <taxon>Eukaryota</taxon>
        <taxon>Fungi</taxon>
        <taxon>Fungi incertae sedis</taxon>
        <taxon>Chytridiomycota</taxon>
        <taxon>Chytridiomycota incertae sedis</taxon>
        <taxon>Chytridiomycetes</taxon>
        <taxon>Synchytriales</taxon>
        <taxon>Synchytriaceae</taxon>
        <taxon>Synchytrium</taxon>
    </lineage>
</organism>
<feature type="domain" description="SLC41A/MgtE integral membrane" evidence="10">
    <location>
        <begin position="275"/>
        <end position="400"/>
    </location>
</feature>
<keyword evidence="3" id="KW-0813">Transport</keyword>
<comment type="similarity">
    <text evidence="2">Belongs to the SLC41A transporter family.</text>
</comment>
<evidence type="ECO:0000256" key="5">
    <source>
        <dbReference type="ARBA" id="ARBA00022842"/>
    </source>
</evidence>
<evidence type="ECO:0000256" key="7">
    <source>
        <dbReference type="ARBA" id="ARBA00023136"/>
    </source>
</evidence>
<dbReference type="Pfam" id="PF01769">
    <property type="entry name" value="MgtE"/>
    <property type="match status" value="1"/>
</dbReference>
<feature type="transmembrane region" description="Helical" evidence="9">
    <location>
        <begin position="318"/>
        <end position="339"/>
    </location>
</feature>
<dbReference type="VEuPathDB" id="FungiDB:SeMB42_g02565"/>
<evidence type="ECO:0000256" key="1">
    <source>
        <dbReference type="ARBA" id="ARBA00004141"/>
    </source>
</evidence>
<dbReference type="AlphaFoldDB" id="A0A507DDC6"/>
<dbReference type="SUPFAM" id="SSF161093">
    <property type="entry name" value="MgtE membrane domain-like"/>
    <property type="match status" value="1"/>
</dbReference>
<feature type="compositionally biased region" description="Basic and acidic residues" evidence="8">
    <location>
        <begin position="71"/>
        <end position="82"/>
    </location>
</feature>
<name>A0A507DDC6_9FUNG</name>
<proteinExistence type="inferred from homology"/>
<evidence type="ECO:0000256" key="8">
    <source>
        <dbReference type="SAM" id="MobiDB-lite"/>
    </source>
</evidence>
<accession>A0A507DDC6</accession>